<comment type="subcellular location">
    <subcellularLocation>
        <location evidence="1">Membrane</location>
        <topology evidence="1">Multi-pass membrane protein</topology>
    </subcellularLocation>
</comment>
<accession>A0A915XK22</accession>
<feature type="transmembrane region" description="Helical" evidence="5">
    <location>
        <begin position="6"/>
        <end position="29"/>
    </location>
</feature>
<dbReference type="AlphaFoldDB" id="A0A915XK22"/>
<sequence>MLSVSNVLAFLVFPGGLFAVFFGLLLLGLERIAVARFQGRVGPPVYQNLLDIIKLQTKEVLVPADATNKIFFGIAPVFGFAGMLAAIFILPISGVHDGAGVNSDLIVLLYLMALPAVSHVMGGSSSGSTYAAISVSREVVLMFAYEITFILVLFTVALQAGAGEGALFSLKGIVDYQVLHGSFVTDFKMIPAFIAFGIFMLATLEVPPFHIAENDADVMKGYLMEYSGMALALFEITHALKLLVLITVLQVLFMPAMAGESIVVNLLWYMGKSAGIVAVIALIHASLPSFRVDQAFKFLLIVPTALSLLSLGLVLFS</sequence>
<reference evidence="6" key="1">
    <citation type="submission" date="2020-12" db="EMBL/GenBank/DDBJ databases">
        <title>Desulfobium dissulfuricans gen. nov., sp. nov., a novel mesophilic, sulfate-reducing bacterium isolated from a deep-sea hydrothermal vent.</title>
        <authorList>
            <person name="Hashimoto Y."/>
            <person name="Tame A."/>
            <person name="Sawayama S."/>
            <person name="Miyazaki J."/>
            <person name="Takai K."/>
            <person name="Nakagawa S."/>
        </authorList>
    </citation>
    <scope>NUCLEOTIDE SEQUENCE</scope>
    <source>
        <strain evidence="6">GF1</strain>
    </source>
</reference>
<name>A0A915XK22_9BACT</name>
<keyword evidence="3 5" id="KW-1133">Transmembrane helix</keyword>
<protein>
    <submittedName>
        <fullName evidence="6">Hydrogenase</fullName>
    </submittedName>
</protein>
<evidence type="ECO:0000313" key="7">
    <source>
        <dbReference type="Proteomes" id="UP001063350"/>
    </source>
</evidence>
<gene>
    <name evidence="6" type="ORF">GF1_17930</name>
</gene>
<dbReference type="GO" id="GO:0005886">
    <property type="term" value="C:plasma membrane"/>
    <property type="evidence" value="ECO:0007669"/>
    <property type="project" value="TreeGrafter"/>
</dbReference>
<evidence type="ECO:0000313" key="6">
    <source>
        <dbReference type="EMBL" id="BCO09417.1"/>
    </source>
</evidence>
<organism evidence="6 7">
    <name type="scientific">Desulfolithobacter dissulfuricans</name>
    <dbReference type="NCBI Taxonomy" id="2795293"/>
    <lineage>
        <taxon>Bacteria</taxon>
        <taxon>Pseudomonadati</taxon>
        <taxon>Thermodesulfobacteriota</taxon>
        <taxon>Desulfobulbia</taxon>
        <taxon>Desulfobulbales</taxon>
        <taxon>Desulfobulbaceae</taxon>
        <taxon>Desulfolithobacter</taxon>
    </lineage>
</organism>
<keyword evidence="4 5" id="KW-0472">Membrane</keyword>
<evidence type="ECO:0000256" key="4">
    <source>
        <dbReference type="ARBA" id="ARBA00023136"/>
    </source>
</evidence>
<feature type="transmembrane region" description="Helical" evidence="5">
    <location>
        <begin position="266"/>
        <end position="286"/>
    </location>
</feature>
<feature type="transmembrane region" description="Helical" evidence="5">
    <location>
        <begin position="230"/>
        <end position="254"/>
    </location>
</feature>
<dbReference type="EMBL" id="AP024233">
    <property type="protein sequence ID" value="BCO09417.1"/>
    <property type="molecule type" value="Genomic_DNA"/>
</dbReference>
<feature type="transmembrane region" description="Helical" evidence="5">
    <location>
        <begin position="139"/>
        <end position="162"/>
    </location>
</feature>
<evidence type="ECO:0000256" key="3">
    <source>
        <dbReference type="ARBA" id="ARBA00022989"/>
    </source>
</evidence>
<dbReference type="PANTHER" id="PTHR43359:SF1">
    <property type="entry name" value="FORMATE HYDROGENLYASE SUBUNIT 4-RELATED"/>
    <property type="match status" value="1"/>
</dbReference>
<dbReference type="Proteomes" id="UP001063350">
    <property type="component" value="Chromosome"/>
</dbReference>
<evidence type="ECO:0000256" key="5">
    <source>
        <dbReference type="SAM" id="Phobius"/>
    </source>
</evidence>
<dbReference type="KEGG" id="ddu:GF1_17930"/>
<dbReference type="RefSeq" id="WP_267926167.1">
    <property type="nucleotide sequence ID" value="NZ_AP024233.1"/>
</dbReference>
<dbReference type="PANTHER" id="PTHR43359">
    <property type="entry name" value="FORMATE HYDROGENLYASE SUBUNIT 4"/>
    <property type="match status" value="1"/>
</dbReference>
<evidence type="ECO:0000256" key="1">
    <source>
        <dbReference type="ARBA" id="ARBA00004141"/>
    </source>
</evidence>
<dbReference type="Pfam" id="PF00146">
    <property type="entry name" value="NADHdh"/>
    <property type="match status" value="1"/>
</dbReference>
<feature type="transmembrane region" description="Helical" evidence="5">
    <location>
        <begin position="189"/>
        <end position="209"/>
    </location>
</feature>
<feature type="transmembrane region" description="Helical" evidence="5">
    <location>
        <begin position="105"/>
        <end position="127"/>
    </location>
</feature>
<evidence type="ECO:0000256" key="2">
    <source>
        <dbReference type="ARBA" id="ARBA00022692"/>
    </source>
</evidence>
<feature type="transmembrane region" description="Helical" evidence="5">
    <location>
        <begin position="298"/>
        <end position="316"/>
    </location>
</feature>
<feature type="transmembrane region" description="Helical" evidence="5">
    <location>
        <begin position="70"/>
        <end position="93"/>
    </location>
</feature>
<dbReference type="InterPro" id="IPR052561">
    <property type="entry name" value="ComplexI_Subunit1"/>
</dbReference>
<proteinExistence type="predicted"/>
<keyword evidence="2 5" id="KW-0812">Transmembrane</keyword>
<dbReference type="InterPro" id="IPR001694">
    <property type="entry name" value="NADH_UbQ_OxRdtase_su1/FPO"/>
</dbReference>
<keyword evidence="7" id="KW-1185">Reference proteome</keyword>